<reference evidence="2 3" key="2">
    <citation type="journal article" date="2018" name="Hortic Res">
        <title>Improved Brassica rapa reference genome by single-molecule sequencing and chromosome conformation capture technologies.</title>
        <authorList>
            <person name="Zhang L."/>
            <person name="Cai X."/>
            <person name="Wu J."/>
            <person name="Liu M."/>
            <person name="Grob S."/>
            <person name="Cheng F."/>
            <person name="Liang J."/>
            <person name="Cai C."/>
            <person name="Liu Z."/>
            <person name="Liu B."/>
            <person name="Wang F."/>
            <person name="Li S."/>
            <person name="Liu F."/>
            <person name="Li X."/>
            <person name="Cheng L."/>
            <person name="Yang W."/>
            <person name="Li M.H."/>
            <person name="Grossniklaus U."/>
            <person name="Zheng H."/>
            <person name="Wang X."/>
        </authorList>
    </citation>
    <scope>NUCLEOTIDE SEQUENCE [LARGE SCALE GENOMIC DNA]</scope>
    <source>
        <strain evidence="2 3">cv. Chiifu-401-42</strain>
    </source>
</reference>
<dbReference type="Gramene" id="Bra017342.1">
    <property type="protein sequence ID" value="Bra017342.1-P"/>
    <property type="gene ID" value="Bra017342"/>
</dbReference>
<dbReference type="EnsemblPlants" id="Bra017342.1">
    <property type="protein sequence ID" value="Bra017342.1-P"/>
    <property type="gene ID" value="Bra017342"/>
</dbReference>
<evidence type="ECO:0000313" key="3">
    <source>
        <dbReference type="Proteomes" id="UP000011750"/>
    </source>
</evidence>
<name>M4DLG1_BRACM</name>
<evidence type="ECO:0000313" key="2">
    <source>
        <dbReference type="EnsemblPlants" id="Bra017342.1-P"/>
    </source>
</evidence>
<organism evidence="2 3">
    <name type="scientific">Brassica campestris</name>
    <name type="common">Field mustard</name>
    <dbReference type="NCBI Taxonomy" id="3711"/>
    <lineage>
        <taxon>Eukaryota</taxon>
        <taxon>Viridiplantae</taxon>
        <taxon>Streptophyta</taxon>
        <taxon>Embryophyta</taxon>
        <taxon>Tracheophyta</taxon>
        <taxon>Spermatophyta</taxon>
        <taxon>Magnoliopsida</taxon>
        <taxon>eudicotyledons</taxon>
        <taxon>Gunneridae</taxon>
        <taxon>Pentapetalae</taxon>
        <taxon>rosids</taxon>
        <taxon>malvids</taxon>
        <taxon>Brassicales</taxon>
        <taxon>Brassicaceae</taxon>
        <taxon>Brassiceae</taxon>
        <taxon>Brassica</taxon>
    </lineage>
</organism>
<dbReference type="PANTHER" id="PTHR31197">
    <property type="entry name" value="OS01G0612600 PROTEIN"/>
    <property type="match status" value="1"/>
</dbReference>
<sequence>MKSGESAARIERRNGSVAGFVGGATEFDGSYRGCEGYGSYGSIRRDTTAFQRGWNLEFDAMKVAKTKSMDFPAINRDSRSSSFDQQTMKSMDVPAVNKLESRSSFESDSAVLMEYLTGGLQKFLASRRSAMNDNRSMISGKEKLASGVIDGDLRKNEAPTSVTFHSQVSLQNLEQNRKDSQLGYRAGVLNVESSDHIIKNAEMPVFEDLPMFDGANPESWIVKADRFFRHYEDDAKLDLIFLYLEGAARRWFYWVRRRTKFKDWSDFKCNLLAQFGPAPSCFSAAVNQKELVSELVPERELLKKTVTVEVNLKEESPSSNEDVLEAEVGTKTASPCVEETIVCHIPSCSSPEMMFKSSLFPTADQKTEVKDKKDSTENMEQKTVVESEISITAGVEKADSSLVKVPSCSLVKGTQHDSLMSCKFSVLKPRVVQERQPPSTEETKEISFPKAAELPYNWTTVLKPAIMSESFEYYDGRIFSVLQPSSCTNLVSSEVYCVQQSVTQVRSITSEHHQRKFYITRKFKYKSRMLQQFWNHSEQLEVVECSNVTSISPYIILEESVAVVIRWLQGNTRHDSQSMKRLILGDIKSHIWHKWRSKPENLMNMSEAMTFRVVTSQLVQDMIPTSSTLWSLRLGKLADKNVVSTDYPEKRTCYSRQQLIMSSMGLKTILTHIQNRFGTNCGLWGSLEYQLWWILSKCVRRFMKKEYSSTWPRGRYKTVACAAGLHSSAVSDWDDQIHRVKDNLLLKKAINSLLFSLDLSEIIWQWWCLELQQWGSFQGNESIIFLSTSLWSSLISRMGVYKRILAGLFSVDVLIWWFAMTSKTGLFEEDVRQLWEKEVLIAHYLLQVVKHQLNNERCNLWIHIKRQLQQVRVQQRHKWKKCSKTWMFRYKARLKQVQVLPLHVMLSPWSSSCFVWHRWRSKGSGKRVEREMLDRWNICLRKQARKAPTSRSKAPSEADPERQRSWRRLERQRDLGDLLSTIQSSFGGEEAMKREVCRLMMVVGLQCSSSSACLDQSLVAQGWLGDTRTSSGDEENNQSSEEQEPGTQRRGIRRRRAFIDDES</sequence>
<dbReference type="GO" id="GO:0005634">
    <property type="term" value="C:nucleus"/>
    <property type="evidence" value="ECO:0000318"/>
    <property type="project" value="GO_Central"/>
</dbReference>
<feature type="compositionally biased region" description="Acidic residues" evidence="1">
    <location>
        <begin position="1032"/>
        <end position="1044"/>
    </location>
</feature>
<protein>
    <submittedName>
        <fullName evidence="2">Uncharacterized protein</fullName>
    </submittedName>
</protein>
<dbReference type="InParanoid" id="M4DLG1"/>
<keyword evidence="3" id="KW-1185">Reference proteome</keyword>
<feature type="compositionally biased region" description="Basic and acidic residues" evidence="1">
    <location>
        <begin position="954"/>
        <end position="966"/>
    </location>
</feature>
<dbReference type="Proteomes" id="UP000011750">
    <property type="component" value="Chromosome A09"/>
</dbReference>
<dbReference type="AlphaFoldDB" id="M4DLG1"/>
<reference evidence="2 3" key="1">
    <citation type="journal article" date="2011" name="Nat. Genet.">
        <title>The genome of the mesopolyploid crop species Brassica rapa.</title>
        <authorList>
            <consortium name="Brassica rapa Genome Sequencing Project Consortium"/>
            <person name="Wang X."/>
            <person name="Wang H."/>
            <person name="Wang J."/>
            <person name="Sun R."/>
            <person name="Wu J."/>
            <person name="Liu S."/>
            <person name="Bai Y."/>
            <person name="Mun J.H."/>
            <person name="Bancroft I."/>
            <person name="Cheng F."/>
            <person name="Huang S."/>
            <person name="Li X."/>
            <person name="Hua W."/>
            <person name="Wang J."/>
            <person name="Wang X."/>
            <person name="Freeling M."/>
            <person name="Pires J.C."/>
            <person name="Paterson A.H."/>
            <person name="Chalhoub B."/>
            <person name="Wang B."/>
            <person name="Hayward A."/>
            <person name="Sharpe A.G."/>
            <person name="Park B.S."/>
            <person name="Weisshaar B."/>
            <person name="Liu B."/>
            <person name="Li B."/>
            <person name="Liu B."/>
            <person name="Tong C."/>
            <person name="Song C."/>
            <person name="Duran C."/>
            <person name="Peng C."/>
            <person name="Geng C."/>
            <person name="Koh C."/>
            <person name="Lin C."/>
            <person name="Edwards D."/>
            <person name="Mu D."/>
            <person name="Shen D."/>
            <person name="Soumpourou E."/>
            <person name="Li F."/>
            <person name="Fraser F."/>
            <person name="Conant G."/>
            <person name="Lassalle G."/>
            <person name="King G.J."/>
            <person name="Bonnema G."/>
            <person name="Tang H."/>
            <person name="Wang H."/>
            <person name="Belcram H."/>
            <person name="Zhou H."/>
            <person name="Hirakawa H."/>
            <person name="Abe H."/>
            <person name="Guo H."/>
            <person name="Wang H."/>
            <person name="Jin H."/>
            <person name="Parkin I.A."/>
            <person name="Batley J."/>
            <person name="Kim J.S."/>
            <person name="Just J."/>
            <person name="Li J."/>
            <person name="Xu J."/>
            <person name="Deng J."/>
            <person name="Kim J.A."/>
            <person name="Li J."/>
            <person name="Yu J."/>
            <person name="Meng J."/>
            <person name="Wang J."/>
            <person name="Min J."/>
            <person name="Poulain J."/>
            <person name="Wang J."/>
            <person name="Hatakeyama K."/>
            <person name="Wu K."/>
            <person name="Wang L."/>
            <person name="Fang L."/>
            <person name="Trick M."/>
            <person name="Links M.G."/>
            <person name="Zhao M."/>
            <person name="Jin M."/>
            <person name="Ramchiary N."/>
            <person name="Drou N."/>
            <person name="Berkman P.J."/>
            <person name="Cai Q."/>
            <person name="Huang Q."/>
            <person name="Li R."/>
            <person name="Tabata S."/>
            <person name="Cheng S."/>
            <person name="Zhang S."/>
            <person name="Zhang S."/>
            <person name="Huang S."/>
            <person name="Sato S."/>
            <person name="Sun S."/>
            <person name="Kwon S.J."/>
            <person name="Choi S.R."/>
            <person name="Lee T.H."/>
            <person name="Fan W."/>
            <person name="Zhao X."/>
            <person name="Tan X."/>
            <person name="Xu X."/>
            <person name="Wang Y."/>
            <person name="Qiu Y."/>
            <person name="Yin Y."/>
            <person name="Li Y."/>
            <person name="Du Y."/>
            <person name="Liao Y."/>
            <person name="Lim Y."/>
            <person name="Narusaka Y."/>
            <person name="Wang Y."/>
            <person name="Wang Z."/>
            <person name="Li Z."/>
            <person name="Wang Z."/>
            <person name="Xiong Z."/>
            <person name="Zhang Z."/>
        </authorList>
    </citation>
    <scope>NUCLEOTIDE SEQUENCE [LARGE SCALE GENOMIC DNA]</scope>
    <source>
        <strain evidence="2 3">cv. Chiifu-401-42</strain>
    </source>
</reference>
<evidence type="ECO:0000256" key="1">
    <source>
        <dbReference type="SAM" id="MobiDB-lite"/>
    </source>
</evidence>
<proteinExistence type="predicted"/>
<feature type="region of interest" description="Disordered" evidence="1">
    <location>
        <begin position="1025"/>
        <end position="1063"/>
    </location>
</feature>
<accession>M4DLG1</accession>
<reference evidence="2" key="3">
    <citation type="submission" date="2023-03" db="UniProtKB">
        <authorList>
            <consortium name="EnsemblPlants"/>
        </authorList>
    </citation>
    <scope>IDENTIFICATION</scope>
    <source>
        <strain evidence="2">cv. Chiifu-401-42</strain>
    </source>
</reference>
<feature type="region of interest" description="Disordered" evidence="1">
    <location>
        <begin position="944"/>
        <end position="966"/>
    </location>
</feature>
<dbReference type="GO" id="GO:0003700">
    <property type="term" value="F:DNA-binding transcription factor activity"/>
    <property type="evidence" value="ECO:0000318"/>
    <property type="project" value="GO_Central"/>
</dbReference>
<dbReference type="HOGENOM" id="CLU_311325_0_0_1"/>
<dbReference type="PANTHER" id="PTHR31197:SF35">
    <property type="entry name" value="BTB DOMAIN-CONTAINING PROTEIN"/>
    <property type="match status" value="1"/>
</dbReference>